<dbReference type="Proteomes" id="UP000294886">
    <property type="component" value="Unassembled WGS sequence"/>
</dbReference>
<organism evidence="4 5">
    <name type="scientific">Caldanaerobacter subterraneus</name>
    <dbReference type="NCBI Taxonomy" id="911092"/>
    <lineage>
        <taxon>Bacteria</taxon>
        <taxon>Bacillati</taxon>
        <taxon>Bacillota</taxon>
        <taxon>Clostridia</taxon>
        <taxon>Thermoanaerobacterales</taxon>
        <taxon>Thermoanaerobacteraceae</taxon>
        <taxon>Caldanaerobacter</taxon>
    </lineage>
</organism>
<evidence type="ECO:0000256" key="2">
    <source>
        <dbReference type="ARBA" id="ARBA00022676"/>
    </source>
</evidence>
<sequence length="356" mass="41417">MKVLLLSRYGNLGASSRVRTYQYIPYLKQEGIDVTIAPLFNNEYVESLYEKGRKKLSIVLSSYFRRLFDLTKIRKYDLLWVEKELFPMLPAWVEEIIAKLKIPYIVDYDDAIFHNYDLNKNPIIRVLLRNKIDRIMKNASVVIVGNDYLAERAQKAGARRIEYLPSVVDLNRYKLKEWGTDPYNNETFNIGWIGSPATSKYLFHVYRPLKKFVKNKNARLILVGSGKINLPDIPLEIREWNEEKEVKDIQDFDVGIMPLPDKPWERGKCGYKLIQYMACGVPIVGSPVGVNNKIIIDGVNGFRASTDDEWIYAFEKLYSSAELRKQMGLKGRKMVEENYSFQVTAPRLIKIFKSIF</sequence>
<dbReference type="Gene3D" id="3.40.50.2000">
    <property type="entry name" value="Glycogen Phosphorylase B"/>
    <property type="match status" value="2"/>
</dbReference>
<name>A0A4R2JMV1_9THEO</name>
<dbReference type="PANTHER" id="PTHR12526">
    <property type="entry name" value="GLYCOSYLTRANSFERASE"/>
    <property type="match status" value="1"/>
</dbReference>
<evidence type="ECO:0000256" key="1">
    <source>
        <dbReference type="ARBA" id="ARBA00009481"/>
    </source>
</evidence>
<evidence type="ECO:0000313" key="5">
    <source>
        <dbReference type="Proteomes" id="UP000294886"/>
    </source>
</evidence>
<evidence type="ECO:0000256" key="3">
    <source>
        <dbReference type="ARBA" id="ARBA00022679"/>
    </source>
</evidence>
<dbReference type="EMBL" id="SLWU01000022">
    <property type="protein sequence ID" value="TCO60257.1"/>
    <property type="molecule type" value="Genomic_DNA"/>
</dbReference>
<keyword evidence="3 4" id="KW-0808">Transferase</keyword>
<dbReference type="AlphaFoldDB" id="A0A4R2JMV1"/>
<reference evidence="4 5" key="1">
    <citation type="submission" date="2019-03" db="EMBL/GenBank/DDBJ databases">
        <title>Genomic Encyclopedia of Type Strains, Phase IV (KMG-IV): sequencing the most valuable type-strain genomes for metagenomic binning, comparative biology and taxonomic classification.</title>
        <authorList>
            <person name="Goeker M."/>
        </authorList>
    </citation>
    <scope>NUCLEOTIDE SEQUENCE [LARGE SCALE GENOMIC DNA]</scope>
    <source>
        <strain evidence="4 5">DSM 13054</strain>
    </source>
</reference>
<accession>A0A4R2JMV1</accession>
<dbReference type="RefSeq" id="WP_132040415.1">
    <property type="nucleotide sequence ID" value="NZ_SLWU01000022.1"/>
</dbReference>
<dbReference type="PANTHER" id="PTHR12526:SF640">
    <property type="entry name" value="COLANIC ACID BIOSYNTHESIS GLYCOSYLTRANSFERASE WCAL-RELATED"/>
    <property type="match status" value="1"/>
</dbReference>
<dbReference type="SUPFAM" id="SSF53756">
    <property type="entry name" value="UDP-Glycosyltransferase/glycogen phosphorylase"/>
    <property type="match status" value="1"/>
</dbReference>
<evidence type="ECO:0000313" key="4">
    <source>
        <dbReference type="EMBL" id="TCO60257.1"/>
    </source>
</evidence>
<comment type="similarity">
    <text evidence="1">Belongs to the glycosyltransferase group 1 family. Glycosyltransferase 4 subfamily.</text>
</comment>
<comment type="caution">
    <text evidence="4">The sequence shown here is derived from an EMBL/GenBank/DDBJ whole genome shotgun (WGS) entry which is preliminary data.</text>
</comment>
<proteinExistence type="inferred from homology"/>
<dbReference type="GO" id="GO:0016757">
    <property type="term" value="F:glycosyltransferase activity"/>
    <property type="evidence" value="ECO:0007669"/>
    <property type="project" value="UniProtKB-KW"/>
</dbReference>
<gene>
    <name evidence="4" type="ORF">EV203_12241</name>
</gene>
<dbReference type="Pfam" id="PF13692">
    <property type="entry name" value="Glyco_trans_1_4"/>
    <property type="match status" value="1"/>
</dbReference>
<protein>
    <submittedName>
        <fullName evidence="4">Glycosyltransferase involved in cell wall biosynthesis</fullName>
    </submittedName>
</protein>
<keyword evidence="2" id="KW-0328">Glycosyltransferase</keyword>
<dbReference type="CDD" id="cd03801">
    <property type="entry name" value="GT4_PimA-like"/>
    <property type="match status" value="1"/>
</dbReference>